<accession>F7R322</accession>
<evidence type="ECO:0000313" key="2">
    <source>
        <dbReference type="Proteomes" id="UP000002971"/>
    </source>
</evidence>
<dbReference type="Proteomes" id="UP000002971">
    <property type="component" value="Unassembled WGS sequence"/>
</dbReference>
<comment type="caution">
    <text evidence="1">The sequence shown here is derived from an EMBL/GenBank/DDBJ whole genome shotgun (WGS) entry which is preliminary data.</text>
</comment>
<dbReference type="AlphaFoldDB" id="F7R322"/>
<name>F7R322_9LACO</name>
<reference evidence="1 2" key="1">
    <citation type="journal article" date="2011" name="J. Bacteriol.">
        <title>Genome Sequence of Lactobacillus ruminis SPM0211, Isolated from a Fecal Sample from a Healthy Korean.</title>
        <authorList>
            <person name="Lee S."/>
            <person name="Cho Y.J."/>
            <person name="Lee A.H."/>
            <person name="Chun J."/>
            <person name="Ha N.J."/>
            <person name="Ko G."/>
        </authorList>
    </citation>
    <scope>NUCLEOTIDE SEQUENCE [LARGE SCALE GENOMIC DNA]</scope>
    <source>
        <strain evidence="1 2">SPM0211</strain>
    </source>
</reference>
<protein>
    <recommendedName>
        <fullName evidence="3">Arc-like DNA binding domain-containing protein</fullName>
    </recommendedName>
</protein>
<sequence length="41" mass="4754">MTPKLFEAISDKANEKGITINAEITNILWRHYFGKKGTMER</sequence>
<dbReference type="EMBL" id="AFOJ01000007">
    <property type="protein sequence ID" value="EGM50447.1"/>
    <property type="molecule type" value="Genomic_DNA"/>
</dbReference>
<evidence type="ECO:0008006" key="3">
    <source>
        <dbReference type="Google" id="ProtNLM"/>
    </source>
</evidence>
<evidence type="ECO:0000313" key="1">
    <source>
        <dbReference type="EMBL" id="EGM50447.1"/>
    </source>
</evidence>
<gene>
    <name evidence="1" type="ORF">LRU_02129</name>
</gene>
<organism evidence="1 2">
    <name type="scientific">Ligilactobacillus ruminis SPM0211</name>
    <dbReference type="NCBI Taxonomy" id="1040964"/>
    <lineage>
        <taxon>Bacteria</taxon>
        <taxon>Bacillati</taxon>
        <taxon>Bacillota</taxon>
        <taxon>Bacilli</taxon>
        <taxon>Lactobacillales</taxon>
        <taxon>Lactobacillaceae</taxon>
        <taxon>Ligilactobacillus</taxon>
    </lineage>
</organism>
<proteinExistence type="predicted"/>